<dbReference type="InterPro" id="IPR000653">
    <property type="entry name" value="DegT/StrS_aminotransferase"/>
</dbReference>
<dbReference type="PANTHER" id="PTHR30244:SF34">
    <property type="entry name" value="DTDP-4-AMINO-4,6-DIDEOXYGALACTOSE TRANSAMINASE"/>
    <property type="match status" value="1"/>
</dbReference>
<dbReference type="Proteomes" id="UP000185766">
    <property type="component" value="Unassembled WGS sequence"/>
</dbReference>
<dbReference type="RefSeq" id="WP_074866990.1">
    <property type="nucleotide sequence ID" value="NZ_FOAS01000006.1"/>
</dbReference>
<name>A0A1H7L4S7_9GAMM</name>
<keyword evidence="7" id="KW-1185">Reference proteome</keyword>
<dbReference type="PANTHER" id="PTHR30244">
    <property type="entry name" value="TRANSAMINASE"/>
    <property type="match status" value="1"/>
</dbReference>
<dbReference type="InterPro" id="IPR015424">
    <property type="entry name" value="PyrdxlP-dep_Trfase"/>
</dbReference>
<reference evidence="6 7" key="1">
    <citation type="submission" date="2016-10" db="EMBL/GenBank/DDBJ databases">
        <authorList>
            <person name="de Groot N.N."/>
        </authorList>
    </citation>
    <scope>NUCLEOTIDE SEQUENCE [LARGE SCALE GENOMIC DNA]</scope>
    <source>
        <strain evidence="6 7">JCM 19513</strain>
    </source>
</reference>
<feature type="active site" description="Proton acceptor" evidence="3">
    <location>
        <position position="183"/>
    </location>
</feature>
<dbReference type="GO" id="GO:0008483">
    <property type="term" value="F:transaminase activity"/>
    <property type="evidence" value="ECO:0007669"/>
    <property type="project" value="TreeGrafter"/>
</dbReference>
<dbReference type="PIRSF" id="PIRSF000390">
    <property type="entry name" value="PLP_StrS"/>
    <property type="match status" value="1"/>
</dbReference>
<dbReference type="SUPFAM" id="SSF53383">
    <property type="entry name" value="PLP-dependent transferases"/>
    <property type="match status" value="1"/>
</dbReference>
<evidence type="ECO:0000313" key="6">
    <source>
        <dbReference type="EMBL" id="SEK94001.1"/>
    </source>
</evidence>
<organism evidence="6 7">
    <name type="scientific">Atopomonas hussainii</name>
    <dbReference type="NCBI Taxonomy" id="1429083"/>
    <lineage>
        <taxon>Bacteria</taxon>
        <taxon>Pseudomonadati</taxon>
        <taxon>Pseudomonadota</taxon>
        <taxon>Gammaproteobacteria</taxon>
        <taxon>Pseudomonadales</taxon>
        <taxon>Pseudomonadaceae</taxon>
        <taxon>Atopomonas</taxon>
    </lineage>
</organism>
<dbReference type="EMBL" id="FOAS01000006">
    <property type="protein sequence ID" value="SEK94001.1"/>
    <property type="molecule type" value="Genomic_DNA"/>
</dbReference>
<dbReference type="Gene3D" id="3.90.1150.10">
    <property type="entry name" value="Aspartate Aminotransferase, domain 1"/>
    <property type="match status" value="1"/>
</dbReference>
<keyword evidence="1 4" id="KW-0663">Pyridoxal phosphate</keyword>
<dbReference type="GO" id="GO:0030170">
    <property type="term" value="F:pyridoxal phosphate binding"/>
    <property type="evidence" value="ECO:0007669"/>
    <property type="project" value="TreeGrafter"/>
</dbReference>
<dbReference type="Pfam" id="PF01041">
    <property type="entry name" value="DegT_DnrJ_EryC1"/>
    <property type="match status" value="1"/>
</dbReference>
<proteinExistence type="inferred from homology"/>
<dbReference type="Gene3D" id="3.40.640.10">
    <property type="entry name" value="Type I PLP-dependent aspartate aminotransferase-like (Major domain)"/>
    <property type="match status" value="1"/>
</dbReference>
<dbReference type="InterPro" id="IPR015421">
    <property type="entry name" value="PyrdxlP-dep_Trfase_major"/>
</dbReference>
<protein>
    <submittedName>
        <fullName evidence="6">Perosamine synthetase</fullName>
    </submittedName>
</protein>
<evidence type="ECO:0000256" key="4">
    <source>
        <dbReference type="PIRSR" id="PIRSR000390-2"/>
    </source>
</evidence>
<dbReference type="CDD" id="cd00616">
    <property type="entry name" value="AHBA_syn"/>
    <property type="match status" value="1"/>
</dbReference>
<dbReference type="STRING" id="1429083.GCA_001885685_01108"/>
<dbReference type="InterPro" id="IPR015422">
    <property type="entry name" value="PyrdxlP-dep_Trfase_small"/>
</dbReference>
<dbReference type="GO" id="GO:0000271">
    <property type="term" value="P:polysaccharide biosynthetic process"/>
    <property type="evidence" value="ECO:0007669"/>
    <property type="project" value="TreeGrafter"/>
</dbReference>
<evidence type="ECO:0000256" key="1">
    <source>
        <dbReference type="ARBA" id="ARBA00022898"/>
    </source>
</evidence>
<evidence type="ECO:0000256" key="5">
    <source>
        <dbReference type="RuleBase" id="RU004508"/>
    </source>
</evidence>
<evidence type="ECO:0000256" key="2">
    <source>
        <dbReference type="ARBA" id="ARBA00037999"/>
    </source>
</evidence>
<evidence type="ECO:0000313" key="7">
    <source>
        <dbReference type="Proteomes" id="UP000185766"/>
    </source>
</evidence>
<feature type="modified residue" description="N6-(pyridoxal phosphate)lysine" evidence="4">
    <location>
        <position position="183"/>
    </location>
</feature>
<accession>A0A1H7L4S7</accession>
<sequence>MSKIYYTKPSIGELERAYVNDAVANGWGEQCYAYIQRFEREFAARLGVAHAVATSSCTGALHLGLRALDIGPGDEVILADMNWIASAAPVCYVGAQAVLVDVLPDSWCLDPAAVARAITPRTKAIIAVHLYGNLAALAELRALATAHGLALIEDAAEALGSRYQGRGAGAWGDLAVFSFHGTKLMTTGEGGMLVTNSTALRTRVEQLNNHGRAAGELRQFWPAELGHKYKMSNIQAALGCAQLERLDELLARKRAIFAYYARALLPVIDGAQMNPEPPDTLNSYWMPTLMLPEDCPGARDTVLHSLAEAGVDARLVFQPLSRTPVFAATPQASNPQAAGLALRGLNLPSYHELTEAEQDRVIAAVLQGLKR</sequence>
<comment type="similarity">
    <text evidence="2 5">Belongs to the DegT/DnrJ/EryC1 family.</text>
</comment>
<gene>
    <name evidence="6" type="ORF">SAMN05216214_106179</name>
</gene>
<evidence type="ECO:0000256" key="3">
    <source>
        <dbReference type="PIRSR" id="PIRSR000390-1"/>
    </source>
</evidence>
<dbReference type="AlphaFoldDB" id="A0A1H7L4S7"/>